<gene>
    <name evidence="5" type="ORF">METZ01_LOCUS5224</name>
</gene>
<evidence type="ECO:0000259" key="4">
    <source>
        <dbReference type="PROSITE" id="PS51387"/>
    </source>
</evidence>
<dbReference type="Pfam" id="PF00941">
    <property type="entry name" value="FAD_binding_5"/>
    <property type="match status" value="1"/>
</dbReference>
<reference evidence="5" key="1">
    <citation type="submission" date="2018-05" db="EMBL/GenBank/DDBJ databases">
        <authorList>
            <person name="Lanie J.A."/>
            <person name="Ng W.-L."/>
            <person name="Kazmierczak K.M."/>
            <person name="Andrzejewski T.M."/>
            <person name="Davidsen T.M."/>
            <person name="Wayne K.J."/>
            <person name="Tettelin H."/>
            <person name="Glass J.I."/>
            <person name="Rusch D."/>
            <person name="Podicherti R."/>
            <person name="Tsui H.-C.T."/>
            <person name="Winkler M.E."/>
        </authorList>
    </citation>
    <scope>NUCLEOTIDE SEQUENCE</scope>
</reference>
<dbReference type="AlphaFoldDB" id="A0A381NCR6"/>
<keyword evidence="2" id="KW-0274">FAD</keyword>
<protein>
    <recommendedName>
        <fullName evidence="4">FAD-binding PCMH-type domain-containing protein</fullName>
    </recommendedName>
</protein>
<dbReference type="InterPro" id="IPR005107">
    <property type="entry name" value="CO_DH_flav_C"/>
</dbReference>
<name>A0A381NCR6_9ZZZZ</name>
<dbReference type="InterPro" id="IPR016166">
    <property type="entry name" value="FAD-bd_PCMH"/>
</dbReference>
<dbReference type="InterPro" id="IPR036683">
    <property type="entry name" value="CO_DH_flav_C_dom_sf"/>
</dbReference>
<dbReference type="InterPro" id="IPR016167">
    <property type="entry name" value="FAD-bd_PCMH_sub1"/>
</dbReference>
<dbReference type="GO" id="GO:0016491">
    <property type="term" value="F:oxidoreductase activity"/>
    <property type="evidence" value="ECO:0007669"/>
    <property type="project" value="UniProtKB-KW"/>
</dbReference>
<dbReference type="Gene3D" id="3.30.465.10">
    <property type="match status" value="1"/>
</dbReference>
<dbReference type="SUPFAM" id="SSF55447">
    <property type="entry name" value="CO dehydrogenase flavoprotein C-terminal domain-like"/>
    <property type="match status" value="1"/>
</dbReference>
<proteinExistence type="predicted"/>
<dbReference type="PROSITE" id="PS51387">
    <property type="entry name" value="FAD_PCMH"/>
    <property type="match status" value="1"/>
</dbReference>
<accession>A0A381NCR6</accession>
<dbReference type="InterPro" id="IPR002346">
    <property type="entry name" value="Mopterin_DH_FAD-bd"/>
</dbReference>
<dbReference type="GO" id="GO:0071949">
    <property type="term" value="F:FAD binding"/>
    <property type="evidence" value="ECO:0007669"/>
    <property type="project" value="InterPro"/>
</dbReference>
<dbReference type="Gene3D" id="3.30.390.50">
    <property type="entry name" value="CO dehydrogenase flavoprotein, C-terminal domain"/>
    <property type="match status" value="1"/>
</dbReference>
<feature type="domain" description="FAD-binding PCMH-type" evidence="4">
    <location>
        <begin position="1"/>
        <end position="178"/>
    </location>
</feature>
<sequence>MKWIDYENAKTVDEAIKILSQSGGKARPMAGGTDLIVQLRVKDPRVDADIVVNVKDIPELNELSYSAEKGLTIGAAVPCYKIYNDNNVINHYPALIDSASLIGGTQIQGRASLGGNLCNAAPSGDSIPNLVAHNGVAILAGPNGTREVAVEDICTGPRQTCIEKDEILVSIKLPNPGEGFGANYIRFIPRNEMDIAVVGAGVSVNISSGKFTAARVSLASVAPTPISVPDAISALVGESVGEGPIQNAANAAKKAAKPISDMRGTVEYRKHLCEVLTRRALNTAVDRAQGGK</sequence>
<dbReference type="InterPro" id="IPR036318">
    <property type="entry name" value="FAD-bd_PCMH-like_sf"/>
</dbReference>
<evidence type="ECO:0000313" key="5">
    <source>
        <dbReference type="EMBL" id="SUZ52370.1"/>
    </source>
</evidence>
<keyword evidence="3" id="KW-0560">Oxidoreductase</keyword>
<evidence type="ECO:0000256" key="2">
    <source>
        <dbReference type="ARBA" id="ARBA00022827"/>
    </source>
</evidence>
<dbReference type="InterPro" id="IPR051312">
    <property type="entry name" value="Diverse_Substr_Oxidored"/>
</dbReference>
<evidence type="ECO:0000256" key="3">
    <source>
        <dbReference type="ARBA" id="ARBA00023002"/>
    </source>
</evidence>
<dbReference type="SMART" id="SM01092">
    <property type="entry name" value="CO_deh_flav_C"/>
    <property type="match status" value="1"/>
</dbReference>
<dbReference type="PANTHER" id="PTHR42659:SF2">
    <property type="entry name" value="XANTHINE DEHYDROGENASE SUBUNIT C-RELATED"/>
    <property type="match status" value="1"/>
</dbReference>
<dbReference type="PANTHER" id="PTHR42659">
    <property type="entry name" value="XANTHINE DEHYDROGENASE SUBUNIT C-RELATED"/>
    <property type="match status" value="1"/>
</dbReference>
<organism evidence="5">
    <name type="scientific">marine metagenome</name>
    <dbReference type="NCBI Taxonomy" id="408172"/>
    <lineage>
        <taxon>unclassified sequences</taxon>
        <taxon>metagenomes</taxon>
        <taxon>ecological metagenomes</taxon>
    </lineage>
</organism>
<dbReference type="SUPFAM" id="SSF56176">
    <property type="entry name" value="FAD-binding/transporter-associated domain-like"/>
    <property type="match status" value="1"/>
</dbReference>
<keyword evidence="1" id="KW-0285">Flavoprotein</keyword>
<dbReference type="Pfam" id="PF03450">
    <property type="entry name" value="CO_deh_flav_C"/>
    <property type="match status" value="1"/>
</dbReference>
<dbReference type="Gene3D" id="3.30.43.10">
    <property type="entry name" value="Uridine Diphospho-n-acetylenolpyruvylglucosamine Reductase, domain 2"/>
    <property type="match status" value="1"/>
</dbReference>
<dbReference type="InterPro" id="IPR016169">
    <property type="entry name" value="FAD-bd_PCMH_sub2"/>
</dbReference>
<dbReference type="EMBL" id="UINC01000270">
    <property type="protein sequence ID" value="SUZ52370.1"/>
    <property type="molecule type" value="Genomic_DNA"/>
</dbReference>
<evidence type="ECO:0000256" key="1">
    <source>
        <dbReference type="ARBA" id="ARBA00022630"/>
    </source>
</evidence>